<dbReference type="PANTHER" id="PTHR24305">
    <property type="entry name" value="CYTOCHROME P450"/>
    <property type="match status" value="1"/>
</dbReference>
<keyword evidence="11" id="KW-1185">Reference proteome</keyword>
<dbReference type="PROSITE" id="PS00086">
    <property type="entry name" value="CYTOCHROME_P450"/>
    <property type="match status" value="1"/>
</dbReference>
<feature type="binding site" description="axial binding residue" evidence="7">
    <location>
        <position position="459"/>
    </location>
    <ligand>
        <name>heme</name>
        <dbReference type="ChEBI" id="CHEBI:30413"/>
    </ligand>
    <ligandPart>
        <name>Fe</name>
        <dbReference type="ChEBI" id="CHEBI:18248"/>
    </ligandPart>
</feature>
<evidence type="ECO:0000256" key="6">
    <source>
        <dbReference type="ARBA" id="ARBA00023033"/>
    </source>
</evidence>
<dbReference type="GO" id="GO:0016705">
    <property type="term" value="F:oxidoreductase activity, acting on paired donors, with incorporation or reduction of molecular oxygen"/>
    <property type="evidence" value="ECO:0007669"/>
    <property type="project" value="InterPro"/>
</dbReference>
<dbReference type="InterPro" id="IPR002401">
    <property type="entry name" value="Cyt_P450_E_grp-I"/>
</dbReference>
<dbReference type="CDD" id="cd11062">
    <property type="entry name" value="CYP58-like"/>
    <property type="match status" value="1"/>
</dbReference>
<keyword evidence="3 7" id="KW-0479">Metal-binding</keyword>
<dbReference type="STRING" id="1849047.A0A3D8QNU3"/>
<dbReference type="PANTHER" id="PTHR24305:SF157">
    <property type="entry name" value="N-ACETYLTRYPTOPHAN 6-HYDROXYLASE IVOC-RELATED"/>
    <property type="match status" value="1"/>
</dbReference>
<dbReference type="Proteomes" id="UP000256645">
    <property type="component" value="Unassembled WGS sequence"/>
</dbReference>
<dbReference type="InterPro" id="IPR036396">
    <property type="entry name" value="Cyt_P450_sf"/>
</dbReference>
<keyword evidence="7 8" id="KW-0349">Heme</keyword>
<keyword evidence="9" id="KW-1133">Transmembrane helix</keyword>
<dbReference type="OrthoDB" id="3945418at2759"/>
<dbReference type="InterPro" id="IPR001128">
    <property type="entry name" value="Cyt_P450"/>
</dbReference>
<keyword evidence="9" id="KW-0812">Transmembrane</keyword>
<proteinExistence type="inferred from homology"/>
<dbReference type="Pfam" id="PF00067">
    <property type="entry name" value="p450"/>
    <property type="match status" value="1"/>
</dbReference>
<name>A0A3D8QNU3_9HELO</name>
<gene>
    <name evidence="10" type="ORF">BP6252_11020</name>
</gene>
<comment type="cofactor">
    <cofactor evidence="1 7">
        <name>heme</name>
        <dbReference type="ChEBI" id="CHEBI:30413"/>
    </cofactor>
</comment>
<dbReference type="EMBL" id="PDLM01000013">
    <property type="protein sequence ID" value="RDW63475.1"/>
    <property type="molecule type" value="Genomic_DNA"/>
</dbReference>
<evidence type="ECO:0000256" key="3">
    <source>
        <dbReference type="ARBA" id="ARBA00022723"/>
    </source>
</evidence>
<dbReference type="AlphaFoldDB" id="A0A3D8QNU3"/>
<evidence type="ECO:0000256" key="4">
    <source>
        <dbReference type="ARBA" id="ARBA00023002"/>
    </source>
</evidence>
<comment type="similarity">
    <text evidence="2 8">Belongs to the cytochrome P450 family.</text>
</comment>
<feature type="transmembrane region" description="Helical" evidence="9">
    <location>
        <begin position="20"/>
        <end position="43"/>
    </location>
</feature>
<dbReference type="InterPro" id="IPR050121">
    <property type="entry name" value="Cytochrome_P450_monoxygenase"/>
</dbReference>
<dbReference type="GO" id="GO:0005506">
    <property type="term" value="F:iron ion binding"/>
    <property type="evidence" value="ECO:0007669"/>
    <property type="project" value="InterPro"/>
</dbReference>
<evidence type="ECO:0000256" key="7">
    <source>
        <dbReference type="PIRSR" id="PIRSR602401-1"/>
    </source>
</evidence>
<reference evidence="10 11" key="1">
    <citation type="journal article" date="2018" name="IMA Fungus">
        <title>IMA Genome-F 9: Draft genome sequence of Annulohypoxylon stygium, Aspergillus mulundensis, Berkeleyomyces basicola (syn. Thielaviopsis basicola), Ceratocystis smalleyi, two Cercospora beticola strains, Coleophoma cylindrospora, Fusarium fracticaudum, Phialophora cf. hyalina, and Morchella septimelata.</title>
        <authorList>
            <person name="Wingfield B.D."/>
            <person name="Bills G.F."/>
            <person name="Dong Y."/>
            <person name="Huang W."/>
            <person name="Nel W.J."/>
            <person name="Swalarsk-Parry B.S."/>
            <person name="Vaghefi N."/>
            <person name="Wilken P.M."/>
            <person name="An Z."/>
            <person name="de Beer Z.W."/>
            <person name="De Vos L."/>
            <person name="Chen L."/>
            <person name="Duong T.A."/>
            <person name="Gao Y."/>
            <person name="Hammerbacher A."/>
            <person name="Kikkert J.R."/>
            <person name="Li Y."/>
            <person name="Li H."/>
            <person name="Li K."/>
            <person name="Li Q."/>
            <person name="Liu X."/>
            <person name="Ma X."/>
            <person name="Naidoo K."/>
            <person name="Pethybridge S.J."/>
            <person name="Sun J."/>
            <person name="Steenkamp E.T."/>
            <person name="van der Nest M.A."/>
            <person name="van Wyk S."/>
            <person name="Wingfield M.J."/>
            <person name="Xiong C."/>
            <person name="Yue Q."/>
            <person name="Zhang X."/>
        </authorList>
    </citation>
    <scope>NUCLEOTIDE SEQUENCE [LARGE SCALE GENOMIC DNA]</scope>
    <source>
        <strain evidence="10 11">BP6252</strain>
    </source>
</reference>
<evidence type="ECO:0000256" key="1">
    <source>
        <dbReference type="ARBA" id="ARBA00001971"/>
    </source>
</evidence>
<dbReference type="GO" id="GO:0004497">
    <property type="term" value="F:monooxygenase activity"/>
    <property type="evidence" value="ECO:0007669"/>
    <property type="project" value="UniProtKB-KW"/>
</dbReference>
<organism evidence="10 11">
    <name type="scientific">Coleophoma cylindrospora</name>
    <dbReference type="NCBI Taxonomy" id="1849047"/>
    <lineage>
        <taxon>Eukaryota</taxon>
        <taxon>Fungi</taxon>
        <taxon>Dikarya</taxon>
        <taxon>Ascomycota</taxon>
        <taxon>Pezizomycotina</taxon>
        <taxon>Leotiomycetes</taxon>
        <taxon>Helotiales</taxon>
        <taxon>Dermateaceae</taxon>
        <taxon>Coleophoma</taxon>
    </lineage>
</organism>
<dbReference type="InterPro" id="IPR017972">
    <property type="entry name" value="Cyt_P450_CS"/>
</dbReference>
<protein>
    <submittedName>
        <fullName evidence="10">Uncharacterized protein</fullName>
    </submittedName>
</protein>
<keyword evidence="5 7" id="KW-0408">Iron</keyword>
<evidence type="ECO:0000256" key="9">
    <source>
        <dbReference type="SAM" id="Phobius"/>
    </source>
</evidence>
<dbReference type="Gene3D" id="1.10.630.10">
    <property type="entry name" value="Cytochrome P450"/>
    <property type="match status" value="1"/>
</dbReference>
<dbReference type="GO" id="GO:0020037">
    <property type="term" value="F:heme binding"/>
    <property type="evidence" value="ECO:0007669"/>
    <property type="project" value="InterPro"/>
</dbReference>
<evidence type="ECO:0000313" key="10">
    <source>
        <dbReference type="EMBL" id="RDW63475.1"/>
    </source>
</evidence>
<keyword evidence="6 8" id="KW-0503">Monooxygenase</keyword>
<evidence type="ECO:0000256" key="8">
    <source>
        <dbReference type="RuleBase" id="RU000461"/>
    </source>
</evidence>
<keyword evidence="4 8" id="KW-0560">Oxidoreductase</keyword>
<evidence type="ECO:0000256" key="5">
    <source>
        <dbReference type="ARBA" id="ARBA00023004"/>
    </source>
</evidence>
<dbReference type="SUPFAM" id="SSF48264">
    <property type="entry name" value="Cytochrome P450"/>
    <property type="match status" value="1"/>
</dbReference>
<evidence type="ECO:0000313" key="11">
    <source>
        <dbReference type="Proteomes" id="UP000256645"/>
    </source>
</evidence>
<comment type="caution">
    <text evidence="10">The sequence shown here is derived from an EMBL/GenBank/DDBJ whole genome shotgun (WGS) entry which is preliminary data.</text>
</comment>
<sequence length="517" mass="58748">MAMAGLLARFEGANLGLHSTWVTALAAAVISYAVVLATYRLFLHPLARVPGPKIAALTTWWEVYENVWRGGHLPFELKKLHEVYGPIIRISPNGVHIADSDTYERIYRVGSDFGKDEWYYQVAFGPPTFFTVNDNAKHREGREPVSQFFSRRNVLGPMQKVVQAEVARFAGRVSTLVAEKKSVPVHRCFRCITTDVITEVAWGWDDQTILKDDFAAEFHDDLATVQQAMWIRLYFPRVTRILNLTPPKYVAMMDRAVGKFLGVMETCRNQVIRIKAETRRADYKEPPTIFHALLDEQSVIKGKKEEDLETMTGVGALIYVAAVETTAHALTTITYSVSKDVKILKRLQQELDEAFPDPLEEMNLTKLEALPFLTAVIYEGLRLSFGVASRLPRIVPQSGFEFDKYFLPPGVQVGMSAYTVHTDEAIFPDPFTFNPDRWIGRVKQLEKYLVSFSKGSRQCIGMNLAFCEIYVTLGMLFRRYDITVHETDDADMEITADYFNAWSNKDARKLQIIATAR</sequence>
<accession>A0A3D8QNU3</accession>
<keyword evidence="9" id="KW-0472">Membrane</keyword>
<dbReference type="PRINTS" id="PR00463">
    <property type="entry name" value="EP450I"/>
</dbReference>
<evidence type="ECO:0000256" key="2">
    <source>
        <dbReference type="ARBA" id="ARBA00010617"/>
    </source>
</evidence>